<gene>
    <name evidence="3" type="ORF">Aargi30884_24220</name>
</gene>
<dbReference type="GO" id="GO:0016757">
    <property type="term" value="F:glycosyltransferase activity"/>
    <property type="evidence" value="ECO:0007669"/>
    <property type="project" value="InterPro"/>
</dbReference>
<dbReference type="SUPFAM" id="SSF53756">
    <property type="entry name" value="UDP-Glycosyltransferase/glycogen phosphorylase"/>
    <property type="match status" value="1"/>
</dbReference>
<dbReference type="RefSeq" id="WP_163052335.1">
    <property type="nucleotide sequence ID" value="NZ_AP019695.1"/>
</dbReference>
<dbReference type="EMBL" id="AP019695">
    <property type="protein sequence ID" value="BBK23519.1"/>
    <property type="molecule type" value="Genomic_DNA"/>
</dbReference>
<accession>A0A6N4TL81</accession>
<reference evidence="4" key="1">
    <citation type="submission" date="2019-05" db="EMBL/GenBank/DDBJ databases">
        <title>Complete genome sequencing of Absiella argi strain JCM 30884.</title>
        <authorList>
            <person name="Sakamoto M."/>
            <person name="Murakami T."/>
            <person name="Mori H."/>
        </authorList>
    </citation>
    <scope>NUCLEOTIDE SEQUENCE [LARGE SCALE GENOMIC DNA]</scope>
    <source>
        <strain evidence="4">JCM 30884</strain>
    </source>
</reference>
<evidence type="ECO:0000259" key="2">
    <source>
        <dbReference type="Pfam" id="PF00534"/>
    </source>
</evidence>
<dbReference type="GO" id="GO:0009103">
    <property type="term" value="P:lipopolysaccharide biosynthetic process"/>
    <property type="evidence" value="ECO:0007669"/>
    <property type="project" value="TreeGrafter"/>
</dbReference>
<proteinExistence type="predicted"/>
<protein>
    <submittedName>
        <fullName evidence="3">Glycosyl transferase</fullName>
    </submittedName>
</protein>
<evidence type="ECO:0000313" key="3">
    <source>
        <dbReference type="EMBL" id="BBK23519.1"/>
    </source>
</evidence>
<keyword evidence="1 3" id="KW-0808">Transferase</keyword>
<dbReference type="AlphaFoldDB" id="A0A6N4TL81"/>
<dbReference type="InterPro" id="IPR001296">
    <property type="entry name" value="Glyco_trans_1"/>
</dbReference>
<dbReference type="KEGG" id="aarg:Aargi30884_24220"/>
<keyword evidence="4" id="KW-1185">Reference proteome</keyword>
<sequence>MKKKFVTLFPNLENIHLVKDVGLIPLTMCHDFEYDSKIVCFENDEYTYLKSEAKGLNLNFLPKCRFKYVSELKYIIHNAKSIDILNMYHLSIHHSLLIFYIYKILNHNGVSFLKLDLDFRGVEDIENYSFLKKLVIKRLLKKVDIVSAESTIICEKIERVLDRDVMYLPNGYFKNKNQNHCLKRLNQFITVGRLGTEQKATDFLIKSFIRIHNQCDWNLVLVGKFERKLEKYISELLKEYPQLKNRIKLTGEIKDKDKLMNLYKESKVFVLPSKWESFGLVAIESMFCGDYLIVSDKVPPAGDFVKNDEYGKVIEFNNVVDLSDALLNATKININYEKIKEYAEEHFDWKIICARLNDKINSSWNTSK</sequence>
<dbReference type="Pfam" id="PF00534">
    <property type="entry name" value="Glycos_transf_1"/>
    <property type="match status" value="1"/>
</dbReference>
<dbReference type="Proteomes" id="UP000464754">
    <property type="component" value="Chromosome"/>
</dbReference>
<evidence type="ECO:0000256" key="1">
    <source>
        <dbReference type="ARBA" id="ARBA00022679"/>
    </source>
</evidence>
<dbReference type="Gene3D" id="3.40.50.2000">
    <property type="entry name" value="Glycogen Phosphorylase B"/>
    <property type="match status" value="2"/>
</dbReference>
<dbReference type="PANTHER" id="PTHR46401">
    <property type="entry name" value="GLYCOSYLTRANSFERASE WBBK-RELATED"/>
    <property type="match status" value="1"/>
</dbReference>
<feature type="domain" description="Glycosyl transferase family 1" evidence="2">
    <location>
        <begin position="182"/>
        <end position="345"/>
    </location>
</feature>
<organism evidence="3 4">
    <name type="scientific">Amedibacterium intestinale</name>
    <dbReference type="NCBI Taxonomy" id="2583452"/>
    <lineage>
        <taxon>Bacteria</taxon>
        <taxon>Bacillati</taxon>
        <taxon>Bacillota</taxon>
        <taxon>Erysipelotrichia</taxon>
        <taxon>Erysipelotrichales</taxon>
        <taxon>Erysipelotrichaceae</taxon>
        <taxon>Amedibacterium</taxon>
    </lineage>
</organism>
<evidence type="ECO:0000313" key="4">
    <source>
        <dbReference type="Proteomes" id="UP000464754"/>
    </source>
</evidence>
<dbReference type="PANTHER" id="PTHR46401:SF2">
    <property type="entry name" value="GLYCOSYLTRANSFERASE WBBK-RELATED"/>
    <property type="match status" value="1"/>
</dbReference>
<name>A0A6N4TL81_9FIRM</name>